<evidence type="ECO:0008006" key="3">
    <source>
        <dbReference type="Google" id="ProtNLM"/>
    </source>
</evidence>
<dbReference type="EMBL" id="SNRW01010924">
    <property type="protein sequence ID" value="KAA6375879.1"/>
    <property type="molecule type" value="Genomic_DNA"/>
</dbReference>
<protein>
    <recommendedName>
        <fullName evidence="3">Tyr recombinase domain-containing protein</fullName>
    </recommendedName>
</protein>
<dbReference type="AlphaFoldDB" id="A0A5J4UZE0"/>
<gene>
    <name evidence="1" type="ORF">EZS28_028594</name>
</gene>
<name>A0A5J4UZE0_9EUKA</name>
<proteinExistence type="predicted"/>
<reference evidence="1 2" key="1">
    <citation type="submission" date="2019-03" db="EMBL/GenBank/DDBJ databases">
        <title>Single cell metagenomics reveals metabolic interactions within the superorganism composed of flagellate Streblomastix strix and complex community of Bacteroidetes bacteria on its surface.</title>
        <authorList>
            <person name="Treitli S.C."/>
            <person name="Kolisko M."/>
            <person name="Husnik F."/>
            <person name="Keeling P."/>
            <person name="Hampl V."/>
        </authorList>
    </citation>
    <scope>NUCLEOTIDE SEQUENCE [LARGE SCALE GENOMIC DNA]</scope>
    <source>
        <strain evidence="1">ST1C</strain>
    </source>
</reference>
<evidence type="ECO:0000313" key="1">
    <source>
        <dbReference type="EMBL" id="KAA6375879.1"/>
    </source>
</evidence>
<accession>A0A5J4UZE0</accession>
<dbReference type="Proteomes" id="UP000324800">
    <property type="component" value="Unassembled WGS sequence"/>
</dbReference>
<comment type="caution">
    <text evidence="1">The sequence shown here is derived from an EMBL/GenBank/DDBJ whole genome shotgun (WGS) entry which is preliminary data.</text>
</comment>
<evidence type="ECO:0000313" key="2">
    <source>
        <dbReference type="Proteomes" id="UP000324800"/>
    </source>
</evidence>
<organism evidence="1 2">
    <name type="scientific">Streblomastix strix</name>
    <dbReference type="NCBI Taxonomy" id="222440"/>
    <lineage>
        <taxon>Eukaryota</taxon>
        <taxon>Metamonada</taxon>
        <taxon>Preaxostyla</taxon>
        <taxon>Oxymonadida</taxon>
        <taxon>Streblomastigidae</taxon>
        <taxon>Streblomastix</taxon>
    </lineage>
</organism>
<sequence length="142" mass="16756">MVYPEQQIHSDLIKQIMQKIRMRLGQTNKEKQIWGLDILLNYIKSYVPLLEQNLLTILQRRAIATTLVMVFTVVRLAELYRAILLSTSDDEYIIQITILKSPQRIAEFKICKIPDERICPLRWFKSLIAEREPNISNKTQEL</sequence>